<dbReference type="GO" id="GO:0005634">
    <property type="term" value="C:nucleus"/>
    <property type="evidence" value="ECO:0007669"/>
    <property type="project" value="UniProtKB-SubCell"/>
</dbReference>
<protein>
    <recommendedName>
        <fullName evidence="6">HMG box domain-containing protein</fullName>
    </recommendedName>
</protein>
<feature type="DNA-binding region" description="HMG box" evidence="4">
    <location>
        <begin position="147"/>
        <end position="212"/>
    </location>
</feature>
<feature type="region of interest" description="Disordered" evidence="5">
    <location>
        <begin position="26"/>
        <end position="51"/>
    </location>
</feature>
<evidence type="ECO:0000313" key="8">
    <source>
        <dbReference type="Proteomes" id="UP000759131"/>
    </source>
</evidence>
<evidence type="ECO:0000259" key="6">
    <source>
        <dbReference type="PROSITE" id="PS50118"/>
    </source>
</evidence>
<evidence type="ECO:0000256" key="4">
    <source>
        <dbReference type="PROSITE-ProRule" id="PRU00267"/>
    </source>
</evidence>
<feature type="region of interest" description="Disordered" evidence="5">
    <location>
        <begin position="110"/>
        <end position="154"/>
    </location>
</feature>
<dbReference type="Proteomes" id="UP000759131">
    <property type="component" value="Unassembled WGS sequence"/>
</dbReference>
<reference evidence="7" key="1">
    <citation type="submission" date="2020-11" db="EMBL/GenBank/DDBJ databases">
        <authorList>
            <person name="Tran Van P."/>
        </authorList>
    </citation>
    <scope>NUCLEOTIDE SEQUENCE</scope>
</reference>
<evidence type="ECO:0000256" key="2">
    <source>
        <dbReference type="ARBA" id="ARBA00023125"/>
    </source>
</evidence>
<sequence>KFNAYLDSLPESEKAKVLSENKLKLPSEKKLKQQQNLPKLQTPVNAEQVEDPNAKETAAIMNYQFDRVPVLQAKYPEKSKAEILKLTFQEWNTKLNEKKKAKYYKQTEAFTQLMPSTKGEPSSPTKSPQPKGRASPSRQALLKKEPKRPPKSGYALFTSELLSTLTGIEPKKRMQEIARKWNHEITEIQKKNFDLRAKQMAVDYQKELTKFTASLSSAELSEYQAIQSEKARPKARGKSKKSDMDPVVDDSNVIETIDVATTGNAAQSSDESEDSDNESEDNDEEAEDEENQEQEGEEEENEEESGEEEEEEEEDEEEGDDSEESSD</sequence>
<dbReference type="OrthoDB" id="1919336at2759"/>
<proteinExistence type="predicted"/>
<dbReference type="InterPro" id="IPR009071">
    <property type="entry name" value="HMG_box_dom"/>
</dbReference>
<gene>
    <name evidence="7" type="ORF">OSB1V03_LOCUS17492</name>
</gene>
<dbReference type="SUPFAM" id="SSF47095">
    <property type="entry name" value="HMG-box"/>
    <property type="match status" value="1"/>
</dbReference>
<dbReference type="PROSITE" id="PS50118">
    <property type="entry name" value="HMG_BOX_2"/>
    <property type="match status" value="1"/>
</dbReference>
<feature type="domain" description="HMG box" evidence="6">
    <location>
        <begin position="147"/>
        <end position="212"/>
    </location>
</feature>
<dbReference type="InterPro" id="IPR036910">
    <property type="entry name" value="HMG_box_dom_sf"/>
</dbReference>
<keyword evidence="8" id="KW-1185">Reference proteome</keyword>
<dbReference type="EMBL" id="CAJPIZ010021201">
    <property type="protein sequence ID" value="CAG2117539.1"/>
    <property type="molecule type" value="Genomic_DNA"/>
</dbReference>
<dbReference type="PANTHER" id="PTHR46318:SF3">
    <property type="entry name" value="UPSTREAM BINDING TRANSCRIPTION FACTOR"/>
    <property type="match status" value="1"/>
</dbReference>
<evidence type="ECO:0000256" key="1">
    <source>
        <dbReference type="ARBA" id="ARBA00004123"/>
    </source>
</evidence>
<dbReference type="EMBL" id="OC875776">
    <property type="protein sequence ID" value="CAD7638690.1"/>
    <property type="molecule type" value="Genomic_DNA"/>
</dbReference>
<dbReference type="PANTHER" id="PTHR46318">
    <property type="entry name" value="UPSTREAM BINDING TRANSCRIPTION FACTOR"/>
    <property type="match status" value="1"/>
</dbReference>
<organism evidence="7">
    <name type="scientific">Medioppia subpectinata</name>
    <dbReference type="NCBI Taxonomy" id="1979941"/>
    <lineage>
        <taxon>Eukaryota</taxon>
        <taxon>Metazoa</taxon>
        <taxon>Ecdysozoa</taxon>
        <taxon>Arthropoda</taxon>
        <taxon>Chelicerata</taxon>
        <taxon>Arachnida</taxon>
        <taxon>Acari</taxon>
        <taxon>Acariformes</taxon>
        <taxon>Sarcoptiformes</taxon>
        <taxon>Oribatida</taxon>
        <taxon>Brachypylina</taxon>
        <taxon>Oppioidea</taxon>
        <taxon>Oppiidae</taxon>
        <taxon>Medioppia</taxon>
    </lineage>
</organism>
<name>A0A7R9LDN0_9ACAR</name>
<accession>A0A7R9LDN0</accession>
<dbReference type="Gene3D" id="1.10.30.10">
    <property type="entry name" value="High mobility group box domain"/>
    <property type="match status" value="1"/>
</dbReference>
<keyword evidence="2 4" id="KW-0238">DNA-binding</keyword>
<evidence type="ECO:0000256" key="5">
    <source>
        <dbReference type="SAM" id="MobiDB-lite"/>
    </source>
</evidence>
<evidence type="ECO:0000256" key="3">
    <source>
        <dbReference type="ARBA" id="ARBA00023242"/>
    </source>
</evidence>
<feature type="non-terminal residue" evidence="7">
    <location>
        <position position="1"/>
    </location>
</feature>
<feature type="compositionally biased region" description="Acidic residues" evidence="5">
    <location>
        <begin position="270"/>
        <end position="327"/>
    </location>
</feature>
<dbReference type="AlphaFoldDB" id="A0A7R9LDN0"/>
<evidence type="ECO:0000313" key="7">
    <source>
        <dbReference type="EMBL" id="CAD7638690.1"/>
    </source>
</evidence>
<keyword evidence="3 4" id="KW-0539">Nucleus</keyword>
<feature type="compositionally biased region" description="Polar residues" evidence="5">
    <location>
        <begin position="113"/>
        <end position="128"/>
    </location>
</feature>
<comment type="subcellular location">
    <subcellularLocation>
        <location evidence="1">Nucleus</location>
    </subcellularLocation>
</comment>
<feature type="region of interest" description="Disordered" evidence="5">
    <location>
        <begin position="225"/>
        <end position="327"/>
    </location>
</feature>
<dbReference type="InterPro" id="IPR051762">
    <property type="entry name" value="UBF1"/>
</dbReference>
<dbReference type="GO" id="GO:0003677">
    <property type="term" value="F:DNA binding"/>
    <property type="evidence" value="ECO:0007669"/>
    <property type="project" value="UniProtKB-UniRule"/>
</dbReference>